<keyword evidence="6" id="KW-0812">Transmembrane</keyword>
<feature type="binding site" evidence="4">
    <location>
        <position position="290"/>
    </location>
    <ligand>
        <name>3'-phosphoadenylyl sulfate</name>
        <dbReference type="ChEBI" id="CHEBI:58339"/>
    </ligand>
</feature>
<keyword evidence="2" id="KW-0325">Glycoprotein</keyword>
<keyword evidence="6" id="KW-1133">Transmembrane helix</keyword>
<reference evidence="8 9" key="1">
    <citation type="submission" date="2015-01" db="EMBL/GenBank/DDBJ databases">
        <title>Evolution of Trichinella species and genotypes.</title>
        <authorList>
            <person name="Korhonen P.K."/>
            <person name="Edoardo P."/>
            <person name="Giuseppe L.R."/>
            <person name="Gasser R.B."/>
        </authorList>
    </citation>
    <scope>NUCLEOTIDE SEQUENCE [LARGE SCALE GENOMIC DNA]</scope>
    <source>
        <strain evidence="8">ISS2496</strain>
    </source>
</reference>
<evidence type="ECO:0000256" key="2">
    <source>
        <dbReference type="ARBA" id="ARBA00023180"/>
    </source>
</evidence>
<feature type="binding site" evidence="4">
    <location>
        <position position="181"/>
    </location>
    <ligand>
        <name>3'-phosphoadenylyl sulfate</name>
        <dbReference type="ChEBI" id="CHEBI:58339"/>
    </ligand>
</feature>
<evidence type="ECO:0000256" key="6">
    <source>
        <dbReference type="SAM" id="Phobius"/>
    </source>
</evidence>
<organism evidence="8 9">
    <name type="scientific">Trichinella patagoniensis</name>
    <dbReference type="NCBI Taxonomy" id="990121"/>
    <lineage>
        <taxon>Eukaryota</taxon>
        <taxon>Metazoa</taxon>
        <taxon>Ecdysozoa</taxon>
        <taxon>Nematoda</taxon>
        <taxon>Enoplea</taxon>
        <taxon>Dorylaimia</taxon>
        <taxon>Trichinellida</taxon>
        <taxon>Trichinellidae</taxon>
        <taxon>Trichinella</taxon>
    </lineage>
</organism>
<keyword evidence="5" id="KW-1015">Disulfide bond</keyword>
<evidence type="ECO:0000313" key="8">
    <source>
        <dbReference type="EMBL" id="KRY14052.1"/>
    </source>
</evidence>
<dbReference type="PANTHER" id="PTHR10605">
    <property type="entry name" value="HEPARAN SULFATE SULFOTRANSFERASE"/>
    <property type="match status" value="1"/>
</dbReference>
<dbReference type="Gene3D" id="3.40.50.300">
    <property type="entry name" value="P-loop containing nucleotide triphosphate hydrolases"/>
    <property type="match status" value="1"/>
</dbReference>
<evidence type="ECO:0000313" key="9">
    <source>
        <dbReference type="Proteomes" id="UP000054783"/>
    </source>
</evidence>
<dbReference type="InterPro" id="IPR037359">
    <property type="entry name" value="NST/OST"/>
</dbReference>
<evidence type="ECO:0000256" key="1">
    <source>
        <dbReference type="ARBA" id="ARBA00022679"/>
    </source>
</evidence>
<feature type="active site" description="For sulfotransferase activity" evidence="3">
    <location>
        <position position="97"/>
    </location>
</feature>
<feature type="transmembrane region" description="Helical" evidence="6">
    <location>
        <begin position="44"/>
        <end position="69"/>
    </location>
</feature>
<dbReference type="PANTHER" id="PTHR10605:SF65">
    <property type="entry name" value="GH20068P"/>
    <property type="match status" value="1"/>
</dbReference>
<dbReference type="GO" id="GO:0008467">
    <property type="term" value="F:[heparan sulfate]-glucosamine 3-sulfotransferase activity"/>
    <property type="evidence" value="ECO:0007669"/>
    <property type="project" value="TreeGrafter"/>
</dbReference>
<feature type="disulfide bond" evidence="5">
    <location>
        <begin position="291"/>
        <end position="301"/>
    </location>
</feature>
<evidence type="ECO:0000256" key="3">
    <source>
        <dbReference type="PIRSR" id="PIRSR637359-1"/>
    </source>
</evidence>
<proteinExistence type="predicted"/>
<dbReference type="InterPro" id="IPR000863">
    <property type="entry name" value="Sulfotransferase_dom"/>
</dbReference>
<dbReference type="AlphaFoldDB" id="A0A0V0ZNY9"/>
<keyword evidence="9" id="KW-1185">Reference proteome</keyword>
<keyword evidence="1 8" id="KW-0808">Transferase</keyword>
<feature type="binding site" evidence="4">
    <location>
        <begin position="97"/>
        <end position="101"/>
    </location>
    <ligand>
        <name>3'-phosphoadenylyl sulfate</name>
        <dbReference type="ChEBI" id="CHEBI:58339"/>
    </ligand>
</feature>
<dbReference type="STRING" id="990121.A0A0V0ZNY9"/>
<evidence type="ECO:0000259" key="7">
    <source>
        <dbReference type="Pfam" id="PF00685"/>
    </source>
</evidence>
<name>A0A0V0ZNY9_9BILA</name>
<dbReference type="Proteomes" id="UP000054783">
    <property type="component" value="Unassembled WGS sequence"/>
</dbReference>
<gene>
    <name evidence="8" type="primary">Hs3st5</name>
    <name evidence="8" type="ORF">T12_17057</name>
</gene>
<protein>
    <submittedName>
        <fullName evidence="8">Heparan sulfate glucosamine 3-O-sulfotransferase 5</fullName>
    </submittedName>
</protein>
<accession>A0A0V0ZNY9</accession>
<feature type="binding site" evidence="4">
    <location>
        <position position="189"/>
    </location>
    <ligand>
        <name>3'-phosphoadenylyl sulfate</name>
        <dbReference type="ChEBI" id="CHEBI:58339"/>
    </ligand>
</feature>
<dbReference type="OrthoDB" id="411451at2759"/>
<evidence type="ECO:0000256" key="4">
    <source>
        <dbReference type="PIRSR" id="PIRSR637359-2"/>
    </source>
</evidence>
<dbReference type="Pfam" id="PF00685">
    <property type="entry name" value="Sulfotransfer_1"/>
    <property type="match status" value="1"/>
</dbReference>
<feature type="domain" description="Sulfotransferase" evidence="7">
    <location>
        <begin position="90"/>
        <end position="328"/>
    </location>
</feature>
<sequence>MLKLNSDPNHVPGRMVKLFHCRYVSNQQCAYCTLSGMMHSYTQLLYLNNGGIVCYLFIGITLMCLFCCVRFELDDEINLLLYEPRPLPTCLIIGARKCGTRALLQFLSLHPKLRIVTQELHFFDNDTAYELGLSWYRSQMPLANHSGGVTIEKTPGYFTSLLAPSRVYRLNPKMRLVLIVRNPVVRAISDFTQVVHTKRSKGKLVQTFEQAVFDRDGSVRVAYKPVRNSLYALHLRHWLAYFPIDQIHIADGDRLIEEPIVELRAVERFLNLPPHIGAEQLYFNRTKGFYCYVHPVDGPSCLGNTKGRAHVRVSVEARQKLQEFFQPHNKQFYALINRTFNWVGCVDVAHFKRDFSRSRPLCDLLQPPHKARCMVCQIFSAHLNKGERAYLKNIPRISYKSEVDMAEEFINNEHQLQKPQKVMINSIVSTAAVSQKDEKNEDLKEINGKDEAEASGDGLIDLPAIIPTTSMETVSVEPSNDDDITMIYRCIVL</sequence>
<keyword evidence="6" id="KW-0472">Membrane</keyword>
<dbReference type="InterPro" id="IPR027417">
    <property type="entry name" value="P-loop_NTPase"/>
</dbReference>
<dbReference type="EMBL" id="JYDQ01000125">
    <property type="protein sequence ID" value="KRY14052.1"/>
    <property type="molecule type" value="Genomic_DNA"/>
</dbReference>
<comment type="caution">
    <text evidence="8">The sequence shown here is derived from an EMBL/GenBank/DDBJ whole genome shotgun (WGS) entry which is preliminary data.</text>
</comment>
<evidence type="ECO:0000256" key="5">
    <source>
        <dbReference type="PIRSR" id="PIRSR637359-3"/>
    </source>
</evidence>
<feature type="binding site" evidence="4">
    <location>
        <begin position="306"/>
        <end position="310"/>
    </location>
    <ligand>
        <name>3'-phosphoadenylyl sulfate</name>
        <dbReference type="ChEBI" id="CHEBI:58339"/>
    </ligand>
</feature>
<dbReference type="SUPFAM" id="SSF52540">
    <property type="entry name" value="P-loop containing nucleoside triphosphate hydrolases"/>
    <property type="match status" value="1"/>
</dbReference>